<dbReference type="Proteomes" id="UP000785679">
    <property type="component" value="Unassembled WGS sequence"/>
</dbReference>
<gene>
    <name evidence="1" type="ORF">FGO68_gene5843</name>
</gene>
<name>A0A8J8NVN7_HALGN</name>
<organism evidence="1 2">
    <name type="scientific">Halteria grandinella</name>
    <dbReference type="NCBI Taxonomy" id="5974"/>
    <lineage>
        <taxon>Eukaryota</taxon>
        <taxon>Sar</taxon>
        <taxon>Alveolata</taxon>
        <taxon>Ciliophora</taxon>
        <taxon>Intramacronucleata</taxon>
        <taxon>Spirotrichea</taxon>
        <taxon>Stichotrichia</taxon>
        <taxon>Sporadotrichida</taxon>
        <taxon>Halteriidae</taxon>
        <taxon>Halteria</taxon>
    </lineage>
</organism>
<keyword evidence="2" id="KW-1185">Reference proteome</keyword>
<comment type="caution">
    <text evidence="1">The sequence shown here is derived from an EMBL/GenBank/DDBJ whole genome shotgun (WGS) entry which is preliminary data.</text>
</comment>
<reference evidence="1" key="1">
    <citation type="submission" date="2019-06" db="EMBL/GenBank/DDBJ databases">
        <authorList>
            <person name="Zheng W."/>
        </authorList>
    </citation>
    <scope>NUCLEOTIDE SEQUENCE</scope>
    <source>
        <strain evidence="1">QDHG01</strain>
    </source>
</reference>
<accession>A0A8J8NVN7</accession>
<proteinExistence type="predicted"/>
<sequence length="315" mass="36544">MNGDQLSLIQSFFQVTGTLTIDAQFLQCQLIEKQLNEFKCKEIIIETLSLKCKKLKEFFSKQYIFKVFIKCSNLKISGQVDIDWAFNFMKKKQLNQLWEISPGQFAHKNYKNLEIIFKGQLSNCNWKRISILGLDFKIGKTSADRATEELHICSAQTIRMANFALQNCQNLIKLKLDLKIQSYIYPIEIKSSRLKEIEINNCSKDYRFVGQLLAKSKNTLRSLSLHQCKNINLLPLKEAILIYHIAIIKCELLQNLNVITTLKSLGHLESDEENIIKFGKKIISQLNKLTLNLSQLSSKAKYQQFDGAIYNIYYY</sequence>
<protein>
    <submittedName>
        <fullName evidence="1">Uncharacterized protein</fullName>
    </submittedName>
</protein>
<dbReference type="AlphaFoldDB" id="A0A8J8NVN7"/>
<evidence type="ECO:0000313" key="1">
    <source>
        <dbReference type="EMBL" id="TNV82882.1"/>
    </source>
</evidence>
<dbReference type="EMBL" id="RRYP01004414">
    <property type="protein sequence ID" value="TNV82882.1"/>
    <property type="molecule type" value="Genomic_DNA"/>
</dbReference>
<evidence type="ECO:0000313" key="2">
    <source>
        <dbReference type="Proteomes" id="UP000785679"/>
    </source>
</evidence>